<organism evidence="2 3">
    <name type="scientific">Streptomyces spiralis</name>
    <dbReference type="NCBI Taxonomy" id="66376"/>
    <lineage>
        <taxon>Bacteria</taxon>
        <taxon>Bacillati</taxon>
        <taxon>Actinomycetota</taxon>
        <taxon>Actinomycetes</taxon>
        <taxon>Kitasatosporales</taxon>
        <taxon>Streptomycetaceae</taxon>
        <taxon>Streptomyces</taxon>
    </lineage>
</organism>
<keyword evidence="3" id="KW-1185">Reference proteome</keyword>
<feature type="region of interest" description="Disordered" evidence="1">
    <location>
        <begin position="41"/>
        <end position="62"/>
    </location>
</feature>
<dbReference type="Proteomes" id="UP000641386">
    <property type="component" value="Unassembled WGS sequence"/>
</dbReference>
<proteinExistence type="predicted"/>
<evidence type="ECO:0000313" key="3">
    <source>
        <dbReference type="Proteomes" id="UP000641386"/>
    </source>
</evidence>
<gene>
    <name evidence="2" type="ORF">GCM10014715_45760</name>
</gene>
<comment type="caution">
    <text evidence="2">The sequence shown here is derived from an EMBL/GenBank/DDBJ whole genome shotgun (WGS) entry which is preliminary data.</text>
</comment>
<dbReference type="RefSeq" id="WP_189903069.1">
    <property type="nucleotide sequence ID" value="NZ_BNBC01000022.1"/>
</dbReference>
<evidence type="ECO:0000256" key="1">
    <source>
        <dbReference type="SAM" id="MobiDB-lite"/>
    </source>
</evidence>
<evidence type="ECO:0000313" key="2">
    <source>
        <dbReference type="EMBL" id="GHE84526.1"/>
    </source>
</evidence>
<dbReference type="AlphaFoldDB" id="A0A919A2K6"/>
<accession>A0A919A2K6</accession>
<name>A0A919A2K6_9ACTN</name>
<dbReference type="EMBL" id="BNBC01000022">
    <property type="protein sequence ID" value="GHE84526.1"/>
    <property type="molecule type" value="Genomic_DNA"/>
</dbReference>
<protein>
    <submittedName>
        <fullName evidence="2">Uncharacterized protein</fullName>
    </submittedName>
</protein>
<reference evidence="2" key="2">
    <citation type="submission" date="2020-09" db="EMBL/GenBank/DDBJ databases">
        <authorList>
            <person name="Sun Q."/>
            <person name="Ohkuma M."/>
        </authorList>
    </citation>
    <scope>NUCLEOTIDE SEQUENCE</scope>
    <source>
        <strain evidence="2">JCM 3302</strain>
    </source>
</reference>
<reference evidence="2" key="1">
    <citation type="journal article" date="2014" name="Int. J. Syst. Evol. Microbiol.">
        <title>Complete genome sequence of Corynebacterium casei LMG S-19264T (=DSM 44701T), isolated from a smear-ripened cheese.</title>
        <authorList>
            <consortium name="US DOE Joint Genome Institute (JGI-PGF)"/>
            <person name="Walter F."/>
            <person name="Albersmeier A."/>
            <person name="Kalinowski J."/>
            <person name="Ruckert C."/>
        </authorList>
    </citation>
    <scope>NUCLEOTIDE SEQUENCE</scope>
    <source>
        <strain evidence="2">JCM 3302</strain>
    </source>
</reference>
<sequence length="62" mass="6487">MLTKRAFRVASIVVLAGLALIVGVESHHAPGQVQADDTTWLVQQGDGGNGGGSRIQSLDTTW</sequence>